<dbReference type="Gene3D" id="1.10.10.1440">
    <property type="entry name" value="PHAX RNA-binding domain"/>
    <property type="match status" value="1"/>
</dbReference>
<dbReference type="AlphaFoldDB" id="A0AAX6GGF8"/>
<dbReference type="EMBL" id="JANAVB010019800">
    <property type="protein sequence ID" value="KAJ6827856.1"/>
    <property type="molecule type" value="Genomic_DNA"/>
</dbReference>
<reference evidence="1" key="2">
    <citation type="submission" date="2023-04" db="EMBL/GenBank/DDBJ databases">
        <authorList>
            <person name="Bruccoleri R.E."/>
            <person name="Oakeley E.J."/>
            <person name="Faust A.-M."/>
            <person name="Dessus-Babus S."/>
            <person name="Altorfer M."/>
            <person name="Burckhardt D."/>
            <person name="Oertli M."/>
            <person name="Naumann U."/>
            <person name="Petersen F."/>
            <person name="Wong J."/>
        </authorList>
    </citation>
    <scope>NUCLEOTIDE SEQUENCE</scope>
    <source>
        <strain evidence="1">GSM-AAB239-AS_SAM_17_03QT</strain>
        <tissue evidence="1">Leaf</tissue>
    </source>
</reference>
<evidence type="ECO:0000313" key="2">
    <source>
        <dbReference type="Proteomes" id="UP001140949"/>
    </source>
</evidence>
<proteinExistence type="predicted"/>
<name>A0AAX6GGF8_IRIPA</name>
<comment type="caution">
    <text evidence="1">The sequence shown here is derived from an EMBL/GenBank/DDBJ whole genome shotgun (WGS) entry which is preliminary data.</text>
</comment>
<sequence length="68" mass="7846">MLMTSSGDGHNHHGCYQDLYRFVIDTCRHLREKKSYLVWNSIGSLGVSAVSNLVKERCIYLLLIIENF</sequence>
<dbReference type="Proteomes" id="UP001140949">
    <property type="component" value="Unassembled WGS sequence"/>
</dbReference>
<gene>
    <name evidence="1" type="ORF">M6B38_365355</name>
</gene>
<accession>A0AAX6GGF8</accession>
<reference evidence="1" key="1">
    <citation type="journal article" date="2023" name="GigaByte">
        <title>Genome assembly of the bearded iris, Iris pallida Lam.</title>
        <authorList>
            <person name="Bruccoleri R.E."/>
            <person name="Oakeley E.J."/>
            <person name="Faust A.M.E."/>
            <person name="Altorfer M."/>
            <person name="Dessus-Babus S."/>
            <person name="Burckhardt D."/>
            <person name="Oertli M."/>
            <person name="Naumann U."/>
            <person name="Petersen F."/>
            <person name="Wong J."/>
        </authorList>
    </citation>
    <scope>NUCLEOTIDE SEQUENCE</scope>
    <source>
        <strain evidence="1">GSM-AAB239-AS_SAM_17_03QT</strain>
    </source>
</reference>
<protein>
    <submittedName>
        <fullName evidence="1">Meiosis-specific protein PAIR2</fullName>
    </submittedName>
</protein>
<keyword evidence="2" id="KW-1185">Reference proteome</keyword>
<dbReference type="InterPro" id="IPR038092">
    <property type="entry name" value="PHAX_RNA-binding_sf"/>
</dbReference>
<organism evidence="1 2">
    <name type="scientific">Iris pallida</name>
    <name type="common">Sweet iris</name>
    <dbReference type="NCBI Taxonomy" id="29817"/>
    <lineage>
        <taxon>Eukaryota</taxon>
        <taxon>Viridiplantae</taxon>
        <taxon>Streptophyta</taxon>
        <taxon>Embryophyta</taxon>
        <taxon>Tracheophyta</taxon>
        <taxon>Spermatophyta</taxon>
        <taxon>Magnoliopsida</taxon>
        <taxon>Liliopsida</taxon>
        <taxon>Asparagales</taxon>
        <taxon>Iridaceae</taxon>
        <taxon>Iridoideae</taxon>
        <taxon>Irideae</taxon>
        <taxon>Iris</taxon>
    </lineage>
</organism>
<evidence type="ECO:0000313" key="1">
    <source>
        <dbReference type="EMBL" id="KAJ6827856.1"/>
    </source>
</evidence>